<evidence type="ECO:0008006" key="3">
    <source>
        <dbReference type="Google" id="ProtNLM"/>
    </source>
</evidence>
<keyword evidence="2" id="KW-1185">Reference proteome</keyword>
<dbReference type="EMBL" id="AP014693">
    <property type="protein sequence ID" value="BAQ02691.2"/>
    <property type="molecule type" value="Genomic_DNA"/>
</dbReference>
<dbReference type="Proteomes" id="UP000203794">
    <property type="component" value="Segment"/>
</dbReference>
<accession>A0A0A8JBC7</accession>
<protein>
    <recommendedName>
        <fullName evidence="3">Virion structural protein</fullName>
    </recommendedName>
</protein>
<proteinExistence type="predicted"/>
<organism evidence="1 2">
    <name type="scientific">Ralstonia phage RSL2</name>
    <dbReference type="NCBI Taxonomy" id="1585840"/>
    <lineage>
        <taxon>Viruses</taxon>
        <taxon>Duplodnaviria</taxon>
        <taxon>Heunggongvirae</taxon>
        <taxon>Uroviricota</taxon>
        <taxon>Caudoviricetes</taxon>
        <taxon>Chimalliviridae</taxon>
        <taxon>Chiangmaivirus</taxon>
        <taxon>Chiangmaivirus RSL2</taxon>
    </lineage>
</organism>
<reference evidence="1 2" key="1">
    <citation type="submission" date="2014-12" db="EMBL/GenBank/DDBJ databases">
        <title>Genome analysis of a novel jumbo phage RSL2 infecting the phytopathogen Ralstonia solanacearum.</title>
        <authorList>
            <person name="Kawasaki T."/>
            <person name="Fujie M."/>
            <person name="Chatchawankanphanich O."/>
            <person name="Ogata H."/>
            <person name="Yamada T."/>
        </authorList>
    </citation>
    <scope>NUCLEOTIDE SEQUENCE [LARGE SCALE GENOMIC DNA]</scope>
    <source>
        <strain evidence="1 2">RSL2</strain>
    </source>
</reference>
<name>A0A0A8JBC7_9CAUD</name>
<evidence type="ECO:0000313" key="2">
    <source>
        <dbReference type="Proteomes" id="UP000203794"/>
    </source>
</evidence>
<evidence type="ECO:0000313" key="1">
    <source>
        <dbReference type="EMBL" id="BAQ02691.2"/>
    </source>
</evidence>
<sequence length="453" mass="50033">MDFDIQRVLNSGFQPNFYSYTGQFKVGTKTYDVIKITDIDEHADYELNYGAVKMIRVVMMLGDYTAFVYPAKGSLEFILKTELLNPNSYDKSSAAGSVIVETFNVSVDPKARPFMSEDNNTENLSREVQNLLDFVEVDIQLKPKLLDDISKCSVGGNFTNTTNADLVKHLITMNCGQIEVDDDNKLLGVNMHPNAATDKQSQVVIDHGVMLSDLADYVQTKCGGIFPTGMAQFVHERIWYVYPPYDTAGFDDAKEKLVVISVPAKRFPQVEKTYLTQNGITTILSTGNKKIESDKSQIQDNAGNGVMFADANKIVQGFSKGGNNTALARRSQNNNEFVGEQAANGKNNVRLSPEGITANPYLATSRLARGQGHFYTIEWENANPKLIKPGLNVKIMFLDQGEVKQVNGVLLKAHIQTKMNGKGLMANGYRSFVAMVIFVRADDPNQAGLTGLT</sequence>